<evidence type="ECO:0000313" key="4">
    <source>
        <dbReference type="EMBL" id="MBB4284965.1"/>
    </source>
</evidence>
<dbReference type="GO" id="GO:0008962">
    <property type="term" value="F:phosphatidylglycerophosphatase activity"/>
    <property type="evidence" value="ECO:0007669"/>
    <property type="project" value="UniProtKB-EC"/>
</dbReference>
<dbReference type="InterPro" id="IPR007686">
    <property type="entry name" value="YutG/PgpA"/>
</dbReference>
<dbReference type="RefSeq" id="WP_343056233.1">
    <property type="nucleotide sequence ID" value="NZ_JACIGI010000004.1"/>
</dbReference>
<dbReference type="Proteomes" id="UP000555728">
    <property type="component" value="Unassembled WGS sequence"/>
</dbReference>
<evidence type="ECO:0000256" key="2">
    <source>
        <dbReference type="SAM" id="Phobius"/>
    </source>
</evidence>
<comment type="cofactor">
    <cofactor evidence="1">
        <name>Mg(2+)</name>
        <dbReference type="ChEBI" id="CHEBI:18420"/>
    </cofactor>
</comment>
<gene>
    <name evidence="4" type="ORF">GGD88_000679</name>
</gene>
<keyword evidence="1 4" id="KW-0378">Hydrolase</keyword>
<keyword evidence="1" id="KW-1003">Cell membrane</keyword>
<evidence type="ECO:0000259" key="3">
    <source>
        <dbReference type="Pfam" id="PF04608"/>
    </source>
</evidence>
<keyword evidence="1" id="KW-0443">Lipid metabolism</keyword>
<evidence type="ECO:0000256" key="1">
    <source>
        <dbReference type="PIRNR" id="PIRNR006162"/>
    </source>
</evidence>
<evidence type="ECO:0000313" key="5">
    <source>
        <dbReference type="Proteomes" id="UP000555728"/>
    </source>
</evidence>
<dbReference type="PANTHER" id="PTHR36305">
    <property type="entry name" value="PHOSPHATIDYLGLYCEROPHOSPHATASE A"/>
    <property type="match status" value="1"/>
</dbReference>
<dbReference type="SUPFAM" id="SSF101307">
    <property type="entry name" value="YutG-like"/>
    <property type="match status" value="1"/>
</dbReference>
<keyword evidence="1" id="KW-0595">Phospholipid degradation</keyword>
<keyword evidence="1" id="KW-0442">Lipid degradation</keyword>
<dbReference type="CDD" id="cd06971">
    <property type="entry name" value="PgpA"/>
    <property type="match status" value="1"/>
</dbReference>
<dbReference type="InterPro" id="IPR036681">
    <property type="entry name" value="PgpA-like_sf"/>
</dbReference>
<keyword evidence="1" id="KW-0479">Metal-binding</keyword>
<keyword evidence="1 2" id="KW-0812">Transmembrane</keyword>
<keyword evidence="2" id="KW-1133">Transmembrane helix</keyword>
<feature type="transmembrane region" description="Helical" evidence="2">
    <location>
        <begin position="45"/>
        <end position="65"/>
    </location>
</feature>
<keyword evidence="1" id="KW-1208">Phospholipid metabolism</keyword>
<comment type="subcellular location">
    <subcellularLocation>
        <location evidence="1">Cell inner membrane</location>
        <topology evidence="1">Multi-pass membrane protein</topology>
    </subcellularLocation>
</comment>
<comment type="catalytic activity">
    <reaction evidence="1">
        <text>a 1,2-diacyl-sn-glycero-3-phospho-(1'-sn-glycero-3'-phosphate) + H2O = a 1,2-diacyl-sn-glycero-3-phospho-(1'-sn-glycerol) + phosphate</text>
        <dbReference type="Rhea" id="RHEA:33751"/>
        <dbReference type="ChEBI" id="CHEBI:15377"/>
        <dbReference type="ChEBI" id="CHEBI:43474"/>
        <dbReference type="ChEBI" id="CHEBI:60110"/>
        <dbReference type="ChEBI" id="CHEBI:64716"/>
        <dbReference type="EC" id="3.1.3.27"/>
    </reaction>
</comment>
<organism evidence="4 5">
    <name type="scientific">Roseospira goensis</name>
    <dbReference type="NCBI Taxonomy" id="391922"/>
    <lineage>
        <taxon>Bacteria</taxon>
        <taxon>Pseudomonadati</taxon>
        <taxon>Pseudomonadota</taxon>
        <taxon>Alphaproteobacteria</taxon>
        <taxon>Rhodospirillales</taxon>
        <taxon>Rhodospirillaceae</taxon>
        <taxon>Roseospira</taxon>
    </lineage>
</organism>
<feature type="domain" description="YutG/PgpA" evidence="3">
    <location>
        <begin position="9"/>
        <end position="147"/>
    </location>
</feature>
<accession>A0A7W6RYB6</accession>
<keyword evidence="1 2" id="KW-0472">Membrane</keyword>
<keyword evidence="1" id="KW-0997">Cell inner membrane</keyword>
<keyword evidence="5" id="KW-1185">Reference proteome</keyword>
<proteinExistence type="predicted"/>
<dbReference type="UniPathway" id="UPA00084">
    <property type="reaction ID" value="UER00504"/>
</dbReference>
<comment type="caution">
    <text evidence="4">The sequence shown here is derived from an EMBL/GenBank/DDBJ whole genome shotgun (WGS) entry which is preliminary data.</text>
</comment>
<sequence>MPAPLIRGLATWFGSGLSPWAPGTMGSLAALPFAWGLVWLGGPWLLLGAALAVFALGVPVSAVYGRRVGRHDAPEIVIDEVAGQWLTLTVVPLDPVAYGLGFVAFRAADIVKPWPIGWIDRRVGGGFGVMADDMVAGALAAAALSLVFLLWSPPL</sequence>
<comment type="function">
    <text evidence="1">Lipid phosphatase which dephosphorylates phosphatidylglycerophosphate (PGP) to phosphatidylglycerol (PG).</text>
</comment>
<feature type="transmembrane region" description="Helical" evidence="2">
    <location>
        <begin position="20"/>
        <end position="38"/>
    </location>
</feature>
<name>A0A7W6RYB6_9PROT</name>
<dbReference type="AlphaFoldDB" id="A0A7W6RYB6"/>
<feature type="transmembrane region" description="Helical" evidence="2">
    <location>
        <begin position="85"/>
        <end position="105"/>
    </location>
</feature>
<dbReference type="PANTHER" id="PTHR36305:SF1">
    <property type="entry name" value="PHOSPHATIDYLGLYCEROPHOSPHATASE A"/>
    <property type="match status" value="1"/>
</dbReference>
<dbReference type="EMBL" id="JACIGI010000004">
    <property type="protein sequence ID" value="MBB4284965.1"/>
    <property type="molecule type" value="Genomic_DNA"/>
</dbReference>
<dbReference type="InterPro" id="IPR026037">
    <property type="entry name" value="PgpA"/>
</dbReference>
<feature type="transmembrane region" description="Helical" evidence="2">
    <location>
        <begin position="126"/>
        <end position="151"/>
    </location>
</feature>
<dbReference type="GO" id="GO:0005886">
    <property type="term" value="C:plasma membrane"/>
    <property type="evidence" value="ECO:0007669"/>
    <property type="project" value="UniProtKB-SubCell"/>
</dbReference>
<reference evidence="4 5" key="1">
    <citation type="submission" date="2020-08" db="EMBL/GenBank/DDBJ databases">
        <title>Genome sequencing of Purple Non-Sulfur Bacteria from various extreme environments.</title>
        <authorList>
            <person name="Mayer M."/>
        </authorList>
    </citation>
    <scope>NUCLEOTIDE SEQUENCE [LARGE SCALE GENOMIC DNA]</scope>
    <source>
        <strain evidence="4 5">JA135</strain>
    </source>
</reference>
<dbReference type="PIRSF" id="PIRSF006162">
    <property type="entry name" value="PgpA"/>
    <property type="match status" value="1"/>
</dbReference>
<dbReference type="GO" id="GO:0006655">
    <property type="term" value="P:phosphatidylglycerol biosynthetic process"/>
    <property type="evidence" value="ECO:0007669"/>
    <property type="project" value="UniProtKB-UniPathway"/>
</dbReference>
<dbReference type="Pfam" id="PF04608">
    <property type="entry name" value="PgpA"/>
    <property type="match status" value="1"/>
</dbReference>
<dbReference type="GO" id="GO:0046872">
    <property type="term" value="F:metal ion binding"/>
    <property type="evidence" value="ECO:0007669"/>
    <property type="project" value="UniProtKB-KW"/>
</dbReference>
<dbReference type="GO" id="GO:0009395">
    <property type="term" value="P:phospholipid catabolic process"/>
    <property type="evidence" value="ECO:0007669"/>
    <property type="project" value="UniProtKB-KW"/>
</dbReference>
<comment type="pathway">
    <text evidence="1">Phospholipid metabolism; phosphatidylglycerol biosynthesis; phosphatidylglycerol from CDP-diacylglycerol: step 2/2.</text>
</comment>
<protein>
    <recommendedName>
        <fullName evidence="1">Phosphatidylglycerophosphatase A</fullName>
        <ecNumber evidence="1">3.1.3.27</ecNumber>
    </recommendedName>
    <alternativeName>
        <fullName evidence="1">Phosphatidylglycerolphosphate phosphatase A</fullName>
    </alternativeName>
</protein>
<keyword evidence="1" id="KW-0460">Magnesium</keyword>
<dbReference type="EC" id="3.1.3.27" evidence="1"/>